<evidence type="ECO:0000313" key="1">
    <source>
        <dbReference type="EMBL" id="CAK9145125.1"/>
    </source>
</evidence>
<protein>
    <submittedName>
        <fullName evidence="1">Uncharacterized protein</fullName>
    </submittedName>
</protein>
<dbReference type="Proteomes" id="UP001642360">
    <property type="component" value="Unassembled WGS sequence"/>
</dbReference>
<sequence>MIRYRRLTHFDVDTFVEEVLVKGSTLKCHHIWIKYQWRCHWALIREYFLVHWYGYVMPDDVSVLLEQHIGKGEIVDLLWRGQMGLSEEDQKKSQELRLQQNGGATMEGSTKNMTQANEMSTTICGSQVEGMSCCQAN</sequence>
<evidence type="ECO:0000313" key="2">
    <source>
        <dbReference type="Proteomes" id="UP001642360"/>
    </source>
</evidence>
<dbReference type="PANTHER" id="PTHR31902:SF14">
    <property type="entry name" value="ACTIN PATCHES DISTAL PROTEIN 1"/>
    <property type="match status" value="1"/>
</dbReference>
<gene>
    <name evidence="1" type="ORF">ILEXP_LOCUS12918</name>
</gene>
<accession>A0ABC8RNI5</accession>
<keyword evidence="2" id="KW-1185">Reference proteome</keyword>
<dbReference type="InterPro" id="IPR009737">
    <property type="entry name" value="Aim32/Apd1-like"/>
</dbReference>
<name>A0ABC8RNI5_9AQUA</name>
<dbReference type="AlphaFoldDB" id="A0ABC8RNI5"/>
<organism evidence="1 2">
    <name type="scientific">Ilex paraguariensis</name>
    <name type="common">yerba mate</name>
    <dbReference type="NCBI Taxonomy" id="185542"/>
    <lineage>
        <taxon>Eukaryota</taxon>
        <taxon>Viridiplantae</taxon>
        <taxon>Streptophyta</taxon>
        <taxon>Embryophyta</taxon>
        <taxon>Tracheophyta</taxon>
        <taxon>Spermatophyta</taxon>
        <taxon>Magnoliopsida</taxon>
        <taxon>eudicotyledons</taxon>
        <taxon>Gunneridae</taxon>
        <taxon>Pentapetalae</taxon>
        <taxon>asterids</taxon>
        <taxon>campanulids</taxon>
        <taxon>Aquifoliales</taxon>
        <taxon>Aquifoliaceae</taxon>
        <taxon>Ilex</taxon>
    </lineage>
</organism>
<proteinExistence type="predicted"/>
<comment type="caution">
    <text evidence="1">The sequence shown here is derived from an EMBL/GenBank/DDBJ whole genome shotgun (WGS) entry which is preliminary data.</text>
</comment>
<dbReference type="EMBL" id="CAUOFW020001458">
    <property type="protein sequence ID" value="CAK9145125.1"/>
    <property type="molecule type" value="Genomic_DNA"/>
</dbReference>
<dbReference type="PANTHER" id="PTHR31902">
    <property type="entry name" value="ACTIN PATCHES DISTAL PROTEIN 1"/>
    <property type="match status" value="1"/>
</dbReference>
<reference evidence="1 2" key="1">
    <citation type="submission" date="2024-02" db="EMBL/GenBank/DDBJ databases">
        <authorList>
            <person name="Vignale AGUSTIN F."/>
            <person name="Sosa J E."/>
            <person name="Modenutti C."/>
        </authorList>
    </citation>
    <scope>NUCLEOTIDE SEQUENCE [LARGE SCALE GENOMIC DNA]</scope>
</reference>